<protein>
    <submittedName>
        <fullName evidence="2">tRNA (N6-isopentenyl adenosine(37)-C2)-methylthiotransferase MiaB</fullName>
    </submittedName>
</protein>
<dbReference type="Pfam" id="PF00919">
    <property type="entry name" value="UPF0004"/>
    <property type="match status" value="1"/>
</dbReference>
<feature type="non-terminal residue" evidence="2">
    <location>
        <position position="45"/>
    </location>
</feature>
<sequence>MNKSDSERLAAKLEKEKCRPAKDIKTADLTVINVCSVRQSAVNRV</sequence>
<dbReference type="GO" id="GO:0035596">
    <property type="term" value="F:methylthiotransferase activity"/>
    <property type="evidence" value="ECO:0007669"/>
    <property type="project" value="InterPro"/>
</dbReference>
<dbReference type="InterPro" id="IPR013848">
    <property type="entry name" value="Methylthiotransferase_N"/>
</dbReference>
<evidence type="ECO:0000313" key="3">
    <source>
        <dbReference type="Proteomes" id="UP000231255"/>
    </source>
</evidence>
<gene>
    <name evidence="2" type="ORF">COU84_01560</name>
</gene>
<name>A0A2M8KHC1_9BACT</name>
<evidence type="ECO:0000259" key="1">
    <source>
        <dbReference type="PROSITE" id="PS51449"/>
    </source>
</evidence>
<dbReference type="GO" id="GO:0051539">
    <property type="term" value="F:4 iron, 4 sulfur cluster binding"/>
    <property type="evidence" value="ECO:0007669"/>
    <property type="project" value="UniProtKB-KW"/>
</dbReference>
<organism evidence="2 3">
    <name type="scientific">Candidatus Portnoybacteria bacterium CG10_big_fil_rev_8_21_14_0_10_43_39</name>
    <dbReference type="NCBI Taxonomy" id="1974815"/>
    <lineage>
        <taxon>Bacteria</taxon>
        <taxon>Candidatus Portnoyibacteriota</taxon>
    </lineage>
</organism>
<dbReference type="EMBL" id="PFDZ01000032">
    <property type="protein sequence ID" value="PJE59309.1"/>
    <property type="molecule type" value="Genomic_DNA"/>
</dbReference>
<dbReference type="InterPro" id="IPR038135">
    <property type="entry name" value="Methylthiotransferase_N_sf"/>
</dbReference>
<proteinExistence type="predicted"/>
<feature type="domain" description="MTTase N-terminal" evidence="1">
    <location>
        <begin position="1"/>
        <end position="45"/>
    </location>
</feature>
<dbReference type="PROSITE" id="PS51449">
    <property type="entry name" value="MTTASE_N"/>
    <property type="match status" value="1"/>
</dbReference>
<dbReference type="GO" id="GO:0046872">
    <property type="term" value="F:metal ion binding"/>
    <property type="evidence" value="ECO:0007669"/>
    <property type="project" value="UniProtKB-KW"/>
</dbReference>
<comment type="caution">
    <text evidence="2">The sequence shown here is derived from an EMBL/GenBank/DDBJ whole genome shotgun (WGS) entry which is preliminary data.</text>
</comment>
<keyword evidence="2" id="KW-0808">Transferase</keyword>
<evidence type="ECO:0000313" key="2">
    <source>
        <dbReference type="EMBL" id="PJE59309.1"/>
    </source>
</evidence>
<dbReference type="Proteomes" id="UP000231255">
    <property type="component" value="Unassembled WGS sequence"/>
</dbReference>
<reference evidence="3" key="1">
    <citation type="submission" date="2017-09" db="EMBL/GenBank/DDBJ databases">
        <title>Depth-based differentiation of microbial function through sediment-hosted aquifers and enrichment of novel symbionts in the deep terrestrial subsurface.</title>
        <authorList>
            <person name="Probst A.J."/>
            <person name="Ladd B."/>
            <person name="Jarett J.K."/>
            <person name="Geller-Mcgrath D.E."/>
            <person name="Sieber C.M.K."/>
            <person name="Emerson J.B."/>
            <person name="Anantharaman K."/>
            <person name="Thomas B.C."/>
            <person name="Malmstrom R."/>
            <person name="Stieglmeier M."/>
            <person name="Klingl A."/>
            <person name="Woyke T."/>
            <person name="Ryan C.M."/>
            <person name="Banfield J.F."/>
        </authorList>
    </citation>
    <scope>NUCLEOTIDE SEQUENCE [LARGE SCALE GENOMIC DNA]</scope>
</reference>
<dbReference type="Gene3D" id="3.40.50.12160">
    <property type="entry name" value="Methylthiotransferase, N-terminal domain"/>
    <property type="match status" value="1"/>
</dbReference>
<accession>A0A2M8KHC1</accession>
<dbReference type="AlphaFoldDB" id="A0A2M8KHC1"/>